<dbReference type="GO" id="GO:0009847">
    <property type="term" value="P:spore germination"/>
    <property type="evidence" value="ECO:0007669"/>
    <property type="project" value="InterPro"/>
</dbReference>
<dbReference type="RefSeq" id="WP_249323872.1">
    <property type="nucleotide sequence ID" value="NZ_JACRTK010000003.1"/>
</dbReference>
<accession>A0A926F344</accession>
<feature type="transmembrane region" description="Helical" evidence="3">
    <location>
        <begin position="388"/>
        <end position="412"/>
    </location>
</feature>
<dbReference type="PANTHER" id="PTHR22550">
    <property type="entry name" value="SPORE GERMINATION PROTEIN"/>
    <property type="match status" value="1"/>
</dbReference>
<dbReference type="Pfam" id="PF03323">
    <property type="entry name" value="GerA"/>
    <property type="match status" value="1"/>
</dbReference>
<protein>
    <submittedName>
        <fullName evidence="4">Spore germination protein</fullName>
    </submittedName>
</protein>
<evidence type="ECO:0000256" key="3">
    <source>
        <dbReference type="SAM" id="Phobius"/>
    </source>
</evidence>
<name>A0A926F344_9FIRM</name>
<keyword evidence="2 3" id="KW-0472">Membrane</keyword>
<keyword evidence="3" id="KW-1133">Transmembrane helix</keyword>
<dbReference type="PIRSF" id="PIRSF005690">
    <property type="entry name" value="GerBA"/>
    <property type="match status" value="1"/>
</dbReference>
<comment type="similarity">
    <text evidence="1">Belongs to the GerABKA family.</text>
</comment>
<evidence type="ECO:0000313" key="4">
    <source>
        <dbReference type="EMBL" id="MBC8591034.1"/>
    </source>
</evidence>
<dbReference type="GO" id="GO:0016020">
    <property type="term" value="C:membrane"/>
    <property type="evidence" value="ECO:0007669"/>
    <property type="project" value="InterPro"/>
</dbReference>
<evidence type="ECO:0000313" key="5">
    <source>
        <dbReference type="Proteomes" id="UP000601522"/>
    </source>
</evidence>
<organism evidence="4 5">
    <name type="scientific">Wansuia hejianensis</name>
    <dbReference type="NCBI Taxonomy" id="2763667"/>
    <lineage>
        <taxon>Bacteria</taxon>
        <taxon>Bacillati</taxon>
        <taxon>Bacillota</taxon>
        <taxon>Clostridia</taxon>
        <taxon>Lachnospirales</taxon>
        <taxon>Lachnospiraceae</taxon>
        <taxon>Wansuia</taxon>
    </lineage>
</organism>
<sequence length="495" mass="55160">MKDLNNYVISSSIEENIKMMKDIFNKDATLRFREFENQYNGLNCCVFFIDGMVDINMINENVLKPILDTKVILDGIDHIDYMKSHIIISSIVNTSYKISDIVSGIISGGTILFIDGNSKAMIIDTKGCKTRDIEEPPAEKVLRGPREGFTESLLTNLSLIRKRIQTKDLKFRYFTVGERTNTNICICYVEGLAKEEVLDTVIRKINEISTDGVLDIKYIQEFIDDNPFSIFETTTSTEKPDIVTGRLLEGRIAVLVDGSPAAMTAPSVFIEHMMASDDYYLNYFFATIGRIIRIIGFIASISIPALYLSLVSFHQEMIPAPLIMGIYSARQGVPFPTFLELFALLAVFEGLREAGTRVPSPIGESISIVGALVLGTAAVEARFVSAPMIIVVGLTAITGLALPSLSAVIIIIRGFLLILSAMLGFYGYIFGMIGLIIHLFNLRSLGVPFMDNLTSLRPQSLKDTMVRAPMWYMRYRPKFMSEDSKRSVDGGEKDE</sequence>
<dbReference type="AlphaFoldDB" id="A0A926F344"/>
<keyword evidence="5" id="KW-1185">Reference proteome</keyword>
<dbReference type="PANTHER" id="PTHR22550:SF5">
    <property type="entry name" value="LEUCINE ZIPPER PROTEIN 4"/>
    <property type="match status" value="1"/>
</dbReference>
<dbReference type="EMBL" id="JACRTK010000003">
    <property type="protein sequence ID" value="MBC8591034.1"/>
    <property type="molecule type" value="Genomic_DNA"/>
</dbReference>
<feature type="transmembrane region" description="Helical" evidence="3">
    <location>
        <begin position="418"/>
        <end position="440"/>
    </location>
</feature>
<feature type="transmembrane region" description="Helical" evidence="3">
    <location>
        <begin position="291"/>
        <end position="311"/>
    </location>
</feature>
<feature type="transmembrane region" description="Helical" evidence="3">
    <location>
        <begin position="362"/>
        <end position="381"/>
    </location>
</feature>
<feature type="transmembrane region" description="Helical" evidence="3">
    <location>
        <begin position="332"/>
        <end position="350"/>
    </location>
</feature>
<dbReference type="Proteomes" id="UP000601522">
    <property type="component" value="Unassembled WGS sequence"/>
</dbReference>
<dbReference type="InterPro" id="IPR004995">
    <property type="entry name" value="Spore_Ger"/>
</dbReference>
<evidence type="ECO:0000256" key="1">
    <source>
        <dbReference type="ARBA" id="ARBA00005278"/>
    </source>
</evidence>
<reference evidence="4 5" key="1">
    <citation type="submission" date="2020-08" db="EMBL/GenBank/DDBJ databases">
        <title>Genome public.</title>
        <authorList>
            <person name="Liu C."/>
            <person name="Sun Q."/>
        </authorList>
    </citation>
    <scope>NUCLEOTIDE SEQUENCE [LARGE SCALE GENOMIC DNA]</scope>
    <source>
        <strain evidence="4 5">NSJ-26</strain>
    </source>
</reference>
<gene>
    <name evidence="4" type="ORF">H8689_07890</name>
</gene>
<proteinExistence type="inferred from homology"/>
<dbReference type="InterPro" id="IPR050768">
    <property type="entry name" value="UPF0353/GerABKA_families"/>
</dbReference>
<evidence type="ECO:0000256" key="2">
    <source>
        <dbReference type="ARBA" id="ARBA00023136"/>
    </source>
</evidence>
<comment type="caution">
    <text evidence="4">The sequence shown here is derived from an EMBL/GenBank/DDBJ whole genome shotgun (WGS) entry which is preliminary data.</text>
</comment>
<keyword evidence="3" id="KW-0812">Transmembrane</keyword>